<evidence type="ECO:0000259" key="13">
    <source>
        <dbReference type="Pfam" id="PF00224"/>
    </source>
</evidence>
<evidence type="ECO:0000313" key="15">
    <source>
        <dbReference type="Proteomes" id="UP000193560"/>
    </source>
</evidence>
<evidence type="ECO:0000256" key="10">
    <source>
        <dbReference type="ARBA" id="ARBA00022842"/>
    </source>
</evidence>
<evidence type="ECO:0000256" key="3">
    <source>
        <dbReference type="ARBA" id="ARBA00008663"/>
    </source>
</evidence>
<keyword evidence="10" id="KW-0460">Magnesium</keyword>
<keyword evidence="11" id="KW-0324">Glycolysis</keyword>
<dbReference type="Pfam" id="PF00224">
    <property type="entry name" value="PK"/>
    <property type="match status" value="1"/>
</dbReference>
<evidence type="ECO:0000256" key="1">
    <source>
        <dbReference type="ARBA" id="ARBA00001958"/>
    </source>
</evidence>
<sequence length="73" mass="8008">MAPVVPEITSNVQWISQMNVDIEPTAGRKSSIIGTIGPNTNSVEMITQLRNAGLNVVRMNFSHGSYEVSKPFF</sequence>
<dbReference type="GO" id="GO:0005524">
    <property type="term" value="F:ATP binding"/>
    <property type="evidence" value="ECO:0007669"/>
    <property type="project" value="UniProtKB-KW"/>
</dbReference>
<dbReference type="STRING" id="90262.A0A1X2IQS8"/>
<keyword evidence="5" id="KW-0808">Transferase</keyword>
<dbReference type="GO" id="GO:0030955">
    <property type="term" value="F:potassium ion binding"/>
    <property type="evidence" value="ECO:0007669"/>
    <property type="project" value="InterPro"/>
</dbReference>
<accession>A0A1X2IQS8</accession>
<evidence type="ECO:0000256" key="9">
    <source>
        <dbReference type="ARBA" id="ARBA00022840"/>
    </source>
</evidence>
<evidence type="ECO:0000256" key="4">
    <source>
        <dbReference type="ARBA" id="ARBA00012142"/>
    </source>
</evidence>
<keyword evidence="8 14" id="KW-0418">Kinase</keyword>
<keyword evidence="9" id="KW-0067">ATP-binding</keyword>
<reference evidence="14 15" key="1">
    <citation type="submission" date="2016-07" db="EMBL/GenBank/DDBJ databases">
        <title>Pervasive Adenine N6-methylation of Active Genes in Fungi.</title>
        <authorList>
            <consortium name="DOE Joint Genome Institute"/>
            <person name="Mondo S.J."/>
            <person name="Dannebaum R.O."/>
            <person name="Kuo R.C."/>
            <person name="Labutti K."/>
            <person name="Haridas S."/>
            <person name="Kuo A."/>
            <person name="Salamov A."/>
            <person name="Ahrendt S.R."/>
            <person name="Lipzen A."/>
            <person name="Sullivan W."/>
            <person name="Andreopoulos W.B."/>
            <person name="Clum A."/>
            <person name="Lindquist E."/>
            <person name="Daum C."/>
            <person name="Ramamoorthy G.K."/>
            <person name="Gryganskyi A."/>
            <person name="Culley D."/>
            <person name="Magnuson J.K."/>
            <person name="James T.Y."/>
            <person name="O'Malley M.A."/>
            <person name="Stajich J.E."/>
            <person name="Spatafora J.W."/>
            <person name="Visel A."/>
            <person name="Grigoriev I.V."/>
        </authorList>
    </citation>
    <scope>NUCLEOTIDE SEQUENCE [LARGE SCALE GENOMIC DNA]</scope>
    <source>
        <strain evidence="14 15">NRRL 1336</strain>
    </source>
</reference>
<feature type="domain" description="Pyruvate kinase barrel" evidence="13">
    <location>
        <begin position="28"/>
        <end position="68"/>
    </location>
</feature>
<dbReference type="EMBL" id="MCGE01000006">
    <property type="protein sequence ID" value="ORZ20622.1"/>
    <property type="molecule type" value="Genomic_DNA"/>
</dbReference>
<protein>
    <recommendedName>
        <fullName evidence="4">pyruvate kinase</fullName>
        <ecNumber evidence="4">2.7.1.40</ecNumber>
    </recommendedName>
</protein>
<gene>
    <name evidence="14" type="ORF">BCR42DRAFT_210842</name>
</gene>
<keyword evidence="6" id="KW-0479">Metal-binding</keyword>
<keyword evidence="15" id="KW-1185">Reference proteome</keyword>
<name>A0A1X2IQS8_9FUNG</name>
<proteinExistence type="inferred from homology"/>
<dbReference type="GO" id="GO:0016301">
    <property type="term" value="F:kinase activity"/>
    <property type="evidence" value="ECO:0007669"/>
    <property type="project" value="UniProtKB-KW"/>
</dbReference>
<dbReference type="InterPro" id="IPR001697">
    <property type="entry name" value="Pyr_Knase"/>
</dbReference>
<dbReference type="SUPFAM" id="SSF51621">
    <property type="entry name" value="Phosphoenolpyruvate/pyruvate domain"/>
    <property type="match status" value="1"/>
</dbReference>
<evidence type="ECO:0000256" key="8">
    <source>
        <dbReference type="ARBA" id="ARBA00022777"/>
    </source>
</evidence>
<keyword evidence="12 14" id="KW-0670">Pyruvate</keyword>
<dbReference type="PANTHER" id="PTHR11817">
    <property type="entry name" value="PYRUVATE KINASE"/>
    <property type="match status" value="1"/>
</dbReference>
<comment type="similarity">
    <text evidence="3">Belongs to the pyruvate kinase family.</text>
</comment>
<dbReference type="Proteomes" id="UP000193560">
    <property type="component" value="Unassembled WGS sequence"/>
</dbReference>
<evidence type="ECO:0000256" key="5">
    <source>
        <dbReference type="ARBA" id="ARBA00022679"/>
    </source>
</evidence>
<keyword evidence="7" id="KW-0547">Nucleotide-binding</keyword>
<evidence type="ECO:0000256" key="7">
    <source>
        <dbReference type="ARBA" id="ARBA00022741"/>
    </source>
</evidence>
<dbReference type="InterPro" id="IPR015793">
    <property type="entry name" value="Pyrv_Knase_brl"/>
</dbReference>
<dbReference type="GO" id="GO:0000287">
    <property type="term" value="F:magnesium ion binding"/>
    <property type="evidence" value="ECO:0007669"/>
    <property type="project" value="InterPro"/>
</dbReference>
<evidence type="ECO:0000256" key="2">
    <source>
        <dbReference type="ARBA" id="ARBA00004997"/>
    </source>
</evidence>
<dbReference type="AlphaFoldDB" id="A0A1X2IQS8"/>
<dbReference type="InterPro" id="IPR040442">
    <property type="entry name" value="Pyrv_kinase-like_dom_sf"/>
</dbReference>
<organism evidence="14 15">
    <name type="scientific">Absidia repens</name>
    <dbReference type="NCBI Taxonomy" id="90262"/>
    <lineage>
        <taxon>Eukaryota</taxon>
        <taxon>Fungi</taxon>
        <taxon>Fungi incertae sedis</taxon>
        <taxon>Mucoromycota</taxon>
        <taxon>Mucoromycotina</taxon>
        <taxon>Mucoromycetes</taxon>
        <taxon>Mucorales</taxon>
        <taxon>Cunninghamellaceae</taxon>
        <taxon>Absidia</taxon>
    </lineage>
</organism>
<comment type="cofactor">
    <cofactor evidence="1">
        <name>K(+)</name>
        <dbReference type="ChEBI" id="CHEBI:29103"/>
    </cofactor>
</comment>
<dbReference type="GO" id="GO:0004743">
    <property type="term" value="F:pyruvate kinase activity"/>
    <property type="evidence" value="ECO:0007669"/>
    <property type="project" value="UniProtKB-EC"/>
</dbReference>
<evidence type="ECO:0000256" key="12">
    <source>
        <dbReference type="ARBA" id="ARBA00023317"/>
    </source>
</evidence>
<comment type="pathway">
    <text evidence="2">Carbohydrate degradation; glycolysis; pyruvate from D-glyceraldehyde 3-phosphate: step 5/5.</text>
</comment>
<evidence type="ECO:0000313" key="14">
    <source>
        <dbReference type="EMBL" id="ORZ20622.1"/>
    </source>
</evidence>
<evidence type="ECO:0000256" key="6">
    <source>
        <dbReference type="ARBA" id="ARBA00022723"/>
    </source>
</evidence>
<dbReference type="Gene3D" id="3.20.20.60">
    <property type="entry name" value="Phosphoenolpyruvate-binding domains"/>
    <property type="match status" value="1"/>
</dbReference>
<comment type="caution">
    <text evidence="14">The sequence shown here is derived from an EMBL/GenBank/DDBJ whole genome shotgun (WGS) entry which is preliminary data.</text>
</comment>
<dbReference type="InterPro" id="IPR015813">
    <property type="entry name" value="Pyrv/PenolPyrv_kinase-like_dom"/>
</dbReference>
<dbReference type="EC" id="2.7.1.40" evidence="4"/>
<evidence type="ECO:0000256" key="11">
    <source>
        <dbReference type="ARBA" id="ARBA00023152"/>
    </source>
</evidence>